<reference evidence="1" key="1">
    <citation type="journal article" date="2014" name="BMC Genomics">
        <title>The Babesia bovis gene and promoter model: an update from full-length EST analysis.</title>
        <authorList>
            <person name="Yamagishi J."/>
            <person name="Wakaguri H."/>
            <person name="Yokoyama N."/>
            <person name="Yamashita R."/>
            <person name="Suzuki Y."/>
            <person name="Xuan X."/>
            <person name="Igarashi I."/>
        </authorList>
    </citation>
    <scope>NUCLEOTIDE SEQUENCE</scope>
    <source>
        <strain evidence="1">Texas</strain>
    </source>
</reference>
<dbReference type="EMBL" id="AK440671">
    <property type="protein sequence ID" value="BAN64465.1"/>
    <property type="molecule type" value="mRNA"/>
</dbReference>
<protein>
    <submittedName>
        <fullName evidence="1">Uncharacterized protein</fullName>
    </submittedName>
</protein>
<evidence type="ECO:0000313" key="1">
    <source>
        <dbReference type="EMBL" id="BAN64465.1"/>
    </source>
</evidence>
<organism evidence="1">
    <name type="scientific">Babesia bovis</name>
    <dbReference type="NCBI Taxonomy" id="5865"/>
    <lineage>
        <taxon>Eukaryota</taxon>
        <taxon>Sar</taxon>
        <taxon>Alveolata</taxon>
        <taxon>Apicomplexa</taxon>
        <taxon>Aconoidasida</taxon>
        <taxon>Piroplasmida</taxon>
        <taxon>Babesiidae</taxon>
        <taxon>Babesia</taxon>
    </lineage>
</organism>
<proteinExistence type="evidence at transcript level"/>
<sequence length="124" mass="14620">MLWRSHYEQCVVSSPVELNYQSNQANTTYIYDMPASPWCTQDLLVIVPWSLSRHLQAWAPPRYNWFSEKQVTYPKDLCTLNNIEISSAVKLMTSRCDTRWLLRLEVEIHINSTYMVKEDASLFL</sequence>
<accession>S6C7V0</accession>
<name>S6C7V0_BABBO</name>
<dbReference type="AlphaFoldDB" id="S6C7V0"/>